<evidence type="ECO:0000256" key="1">
    <source>
        <dbReference type="SAM" id="Phobius"/>
    </source>
</evidence>
<evidence type="ECO:0000313" key="2">
    <source>
        <dbReference type="EMBL" id="CAB4618554.1"/>
    </source>
</evidence>
<proteinExistence type="predicted"/>
<accession>A0A6J6I555</accession>
<keyword evidence="1" id="KW-1133">Transmembrane helix</keyword>
<keyword evidence="1" id="KW-0472">Membrane</keyword>
<keyword evidence="1" id="KW-0812">Transmembrane</keyword>
<reference evidence="2" key="1">
    <citation type="submission" date="2020-05" db="EMBL/GenBank/DDBJ databases">
        <authorList>
            <person name="Chiriac C."/>
            <person name="Salcher M."/>
            <person name="Ghai R."/>
            <person name="Kavagutti S V."/>
        </authorList>
    </citation>
    <scope>NUCLEOTIDE SEQUENCE</scope>
</reference>
<feature type="transmembrane region" description="Helical" evidence="1">
    <location>
        <begin position="48"/>
        <end position="67"/>
    </location>
</feature>
<sequence length="72" mass="7284">MSYNPIPVSPTTLIGMANPKHTIHVGVSAVALVLGAILSVAIGDPTVALIFSGAAFSGIGYWLGAAAQRRHG</sequence>
<organism evidence="2">
    <name type="scientific">freshwater metagenome</name>
    <dbReference type="NCBI Taxonomy" id="449393"/>
    <lineage>
        <taxon>unclassified sequences</taxon>
        <taxon>metagenomes</taxon>
        <taxon>ecological metagenomes</taxon>
    </lineage>
</organism>
<feature type="transmembrane region" description="Helical" evidence="1">
    <location>
        <begin position="21"/>
        <end position="42"/>
    </location>
</feature>
<dbReference type="EMBL" id="CAEZUX010000102">
    <property type="protein sequence ID" value="CAB4618554.1"/>
    <property type="molecule type" value="Genomic_DNA"/>
</dbReference>
<name>A0A6J6I555_9ZZZZ</name>
<dbReference type="AlphaFoldDB" id="A0A6J6I555"/>
<gene>
    <name evidence="2" type="ORF">UFOPK1874_00882</name>
</gene>
<protein>
    <submittedName>
        <fullName evidence="2">Unannotated protein</fullName>
    </submittedName>
</protein>